<evidence type="ECO:0000313" key="4">
    <source>
        <dbReference type="Proteomes" id="UP000244052"/>
    </source>
</evidence>
<dbReference type="RefSeq" id="WP_108232759.1">
    <property type="nucleotide sequence ID" value="NZ_QASO01000005.1"/>
</dbReference>
<keyword evidence="1" id="KW-1133">Transmembrane helix</keyword>
<dbReference type="EMBL" id="LR130779">
    <property type="protein sequence ID" value="VDN61204.1"/>
    <property type="molecule type" value="Genomic_DNA"/>
</dbReference>
<evidence type="ECO:0000256" key="1">
    <source>
        <dbReference type="SAM" id="Phobius"/>
    </source>
</evidence>
<feature type="transmembrane region" description="Helical" evidence="1">
    <location>
        <begin position="202"/>
        <end position="223"/>
    </location>
</feature>
<evidence type="ECO:0000313" key="3">
    <source>
        <dbReference type="EMBL" id="VDN61204.1"/>
    </source>
</evidence>
<keyword evidence="1" id="KW-0472">Membrane</keyword>
<gene>
    <name evidence="2" type="ORF">DBO86_01095</name>
    <name evidence="3" type="ORF">POT9AD_0213</name>
</gene>
<dbReference type="AlphaFoldDB" id="A0A2T5PST1"/>
<accession>A0A2T5PST1</accession>
<protein>
    <submittedName>
        <fullName evidence="2">Uncharacterized protein</fullName>
    </submittedName>
</protein>
<organism evidence="2 4">
    <name type="scientific">Ectopseudomonas oleovorans</name>
    <name type="common">Pseudomonas oleovorans</name>
    <dbReference type="NCBI Taxonomy" id="301"/>
    <lineage>
        <taxon>Bacteria</taxon>
        <taxon>Pseudomonadati</taxon>
        <taxon>Pseudomonadota</taxon>
        <taxon>Gammaproteobacteria</taxon>
        <taxon>Pseudomonadales</taxon>
        <taxon>Pseudomonadaceae</taxon>
        <taxon>Ectopseudomonas</taxon>
    </lineage>
</organism>
<name>A0A2T5PST1_ECTOL</name>
<reference evidence="3" key="2">
    <citation type="submission" date="2018-11" db="EMBL/GenBank/DDBJ databases">
        <authorList>
            <consortium name="Genoscope - CEA"/>
            <person name="William W."/>
        </authorList>
    </citation>
    <scope>NUCLEOTIDE SEQUENCE [LARGE SCALE GENOMIC DNA]</scope>
    <source>
        <strain evidence="3">T9AD</strain>
    </source>
</reference>
<dbReference type="OrthoDB" id="6877103at2"/>
<sequence>MLEFALAIVFMLTAAALLGHIAHVHASPEKLAWYLQVTDWKAQHYTMALFVGLLLVLYAITGISQLTGWKPQQPIGLFLLAATCITAAAYLWFYWDLTPKAAKYKSLLKAIGALLTVCIATTSKIHSDMAIAELTGLPAQELPGAQLFLTFILTPTIWFLAISFVVGCISIPLTLLLLIWGIYKDWKKDKGSKFDFASARHVCAWVAMTYFSIIMLTMSSGILKKNFYEKRLNNAIAYSAFLLPPSYCGLPDIKGGSIAVMKYKRAALALPDEKMGYTFSKIACDPLQKSPEQLVSELGAKSPPIGLTQAQ</sequence>
<dbReference type="EMBL" id="QASO01000005">
    <property type="protein sequence ID" value="PTU80794.1"/>
    <property type="molecule type" value="Genomic_DNA"/>
</dbReference>
<keyword evidence="1" id="KW-0812">Transmembrane</keyword>
<evidence type="ECO:0000313" key="2">
    <source>
        <dbReference type="EMBL" id="PTU80794.1"/>
    </source>
</evidence>
<proteinExistence type="predicted"/>
<dbReference type="Proteomes" id="UP000244052">
    <property type="component" value="Unassembled WGS sequence"/>
</dbReference>
<accession>A0A653AXU8</accession>
<feature type="transmembrane region" description="Helical" evidence="1">
    <location>
        <begin position="75"/>
        <end position="95"/>
    </location>
</feature>
<reference evidence="2 4" key="1">
    <citation type="submission" date="2018-04" db="EMBL/GenBank/DDBJ databases">
        <title>Pseudomonas sp. nov., isolated from mangrove soil.</title>
        <authorList>
            <person name="Chen C."/>
        </authorList>
    </citation>
    <scope>NUCLEOTIDE SEQUENCE [LARGE SCALE GENOMIC DNA]</scope>
    <source>
        <strain evidence="2 4">JCM 14246</strain>
    </source>
</reference>
<feature type="transmembrane region" description="Helical" evidence="1">
    <location>
        <begin position="157"/>
        <end position="182"/>
    </location>
</feature>
<feature type="transmembrane region" description="Helical" evidence="1">
    <location>
        <begin position="42"/>
        <end position="63"/>
    </location>
</feature>
<keyword evidence="4" id="KW-1185">Reference proteome</keyword>